<feature type="transmembrane region" description="Helical" evidence="1">
    <location>
        <begin position="110"/>
        <end position="138"/>
    </location>
</feature>
<feature type="transmembrane region" description="Helical" evidence="1">
    <location>
        <begin position="75"/>
        <end position="98"/>
    </location>
</feature>
<accession>A0A7C4U8G5</accession>
<reference evidence="2" key="1">
    <citation type="journal article" date="2020" name="mSystems">
        <title>Genome- and Community-Level Interaction Insights into Carbon Utilization and Element Cycling Functions of Hydrothermarchaeota in Hydrothermal Sediment.</title>
        <authorList>
            <person name="Zhou Z."/>
            <person name="Liu Y."/>
            <person name="Xu W."/>
            <person name="Pan J."/>
            <person name="Luo Z.H."/>
            <person name="Li M."/>
        </authorList>
    </citation>
    <scope>NUCLEOTIDE SEQUENCE [LARGE SCALE GENOMIC DNA]</scope>
    <source>
        <strain evidence="2">SpSt-780</strain>
    </source>
</reference>
<evidence type="ECO:0000256" key="1">
    <source>
        <dbReference type="SAM" id="Phobius"/>
    </source>
</evidence>
<name>A0A7C4U8G5_UNCW3</name>
<evidence type="ECO:0000313" key="2">
    <source>
        <dbReference type="EMBL" id="HGW92119.1"/>
    </source>
</evidence>
<keyword evidence="1" id="KW-1133">Transmembrane helix</keyword>
<organism evidence="2">
    <name type="scientific">candidate division WOR-3 bacterium</name>
    <dbReference type="NCBI Taxonomy" id="2052148"/>
    <lineage>
        <taxon>Bacteria</taxon>
        <taxon>Bacteria division WOR-3</taxon>
    </lineage>
</organism>
<keyword evidence="2" id="KW-0378">Hydrolase</keyword>
<feature type="transmembrane region" description="Helical" evidence="1">
    <location>
        <begin position="224"/>
        <end position="243"/>
    </location>
</feature>
<feature type="transmembrane region" description="Helical" evidence="1">
    <location>
        <begin position="6"/>
        <end position="24"/>
    </location>
</feature>
<dbReference type="AlphaFoldDB" id="A0A7C4U8G5"/>
<keyword evidence="2" id="KW-0645">Protease</keyword>
<keyword evidence="1" id="KW-0812">Transmembrane</keyword>
<gene>
    <name evidence="2" type="ORF">ENV67_06240</name>
</gene>
<dbReference type="GO" id="GO:0008237">
    <property type="term" value="F:metallopeptidase activity"/>
    <property type="evidence" value="ECO:0007669"/>
    <property type="project" value="UniProtKB-KW"/>
</dbReference>
<keyword evidence="1" id="KW-0472">Membrane</keyword>
<keyword evidence="2" id="KW-0482">Metalloprotease</keyword>
<feature type="transmembrane region" description="Helical" evidence="1">
    <location>
        <begin position="33"/>
        <end position="55"/>
    </location>
</feature>
<feature type="transmembrane region" description="Helical" evidence="1">
    <location>
        <begin position="164"/>
        <end position="185"/>
    </location>
</feature>
<dbReference type="Pfam" id="PF10086">
    <property type="entry name" value="YhfC"/>
    <property type="match status" value="1"/>
</dbReference>
<dbReference type="EMBL" id="DTHG01000079">
    <property type="protein sequence ID" value="HGW92119.1"/>
    <property type="molecule type" value="Genomic_DNA"/>
</dbReference>
<dbReference type="GO" id="GO:0006508">
    <property type="term" value="P:proteolysis"/>
    <property type="evidence" value="ECO:0007669"/>
    <property type="project" value="UniProtKB-KW"/>
</dbReference>
<dbReference type="InterPro" id="IPR011397">
    <property type="entry name" value="YhfC"/>
</dbReference>
<proteinExistence type="predicted"/>
<sequence>MRYILTLGHIGMILVGIAFILYWYYKKKISFKFFLWGSLVWIVAVFLKFAFARLVSKELITFLRDHLSSFLSEPIIWIYTGILTGIFECGIILLFSFIKRIKESNYDESIGFGIGFGSVEAIILGFSALITFLMVLLFPEKLPNGFAEQLLSSLPHPSTVFGPIIERISAMFIHISSSVLIITSVKLKKQGWFWISFIYKTIVDSYAAYFLYSKKLERMNVTGYYLFEFTILLLGVIGIFILIKLKKFFK</sequence>
<feature type="transmembrane region" description="Helical" evidence="1">
    <location>
        <begin position="192"/>
        <end position="212"/>
    </location>
</feature>
<comment type="caution">
    <text evidence="2">The sequence shown here is derived from an EMBL/GenBank/DDBJ whole genome shotgun (WGS) entry which is preliminary data.</text>
</comment>
<protein>
    <submittedName>
        <fullName evidence="2">YhfC family intramembrane metalloprotease</fullName>
    </submittedName>
</protein>